<dbReference type="PROSITE" id="PS51257">
    <property type="entry name" value="PROKAR_LIPOPROTEIN"/>
    <property type="match status" value="1"/>
</dbReference>
<dbReference type="EMBL" id="JBBMFM010000012">
    <property type="protein sequence ID" value="MEQ2424338.1"/>
    <property type="molecule type" value="Genomic_DNA"/>
</dbReference>
<reference evidence="3 4" key="1">
    <citation type="submission" date="2024-03" db="EMBL/GenBank/DDBJ databases">
        <title>Human intestinal bacterial collection.</title>
        <authorList>
            <person name="Pauvert C."/>
            <person name="Hitch T.C.A."/>
            <person name="Clavel T."/>
        </authorList>
    </citation>
    <scope>NUCLEOTIDE SEQUENCE [LARGE SCALE GENOMIC DNA]</scope>
    <source>
        <strain evidence="3 4">CLA-SR-H021</strain>
    </source>
</reference>
<dbReference type="SUPFAM" id="SSF51905">
    <property type="entry name" value="FAD/NAD(P)-binding domain"/>
    <property type="match status" value="1"/>
</dbReference>
<dbReference type="InterPro" id="IPR007419">
    <property type="entry name" value="BFD-like_2Fe2S-bd_dom"/>
</dbReference>
<feature type="domain" description="BFD-like [2Fe-2S]-binding" evidence="2">
    <location>
        <begin position="401"/>
        <end position="454"/>
    </location>
</feature>
<evidence type="ECO:0000259" key="1">
    <source>
        <dbReference type="Pfam" id="PF01266"/>
    </source>
</evidence>
<evidence type="ECO:0000313" key="3">
    <source>
        <dbReference type="EMBL" id="MEQ2424338.1"/>
    </source>
</evidence>
<organism evidence="3 4">
    <name type="scientific">Enterocloster hominis</name>
    <name type="common">ex Hitch et al. 2024</name>
    <dbReference type="NCBI Taxonomy" id="1917870"/>
    <lineage>
        <taxon>Bacteria</taxon>
        <taxon>Bacillati</taxon>
        <taxon>Bacillota</taxon>
        <taxon>Clostridia</taxon>
        <taxon>Lachnospirales</taxon>
        <taxon>Lachnospiraceae</taxon>
        <taxon>Enterocloster</taxon>
    </lineage>
</organism>
<keyword evidence="4" id="KW-1185">Reference proteome</keyword>
<protein>
    <submittedName>
        <fullName evidence="3">NAD(P)/FAD-dependent oxidoreductase</fullName>
    </submittedName>
</protein>
<proteinExistence type="predicted"/>
<dbReference type="CDD" id="cd19946">
    <property type="entry name" value="GlpA-like_Fer2_BFD-like"/>
    <property type="match status" value="1"/>
</dbReference>
<dbReference type="Pfam" id="PF01266">
    <property type="entry name" value="DAO"/>
    <property type="match status" value="1"/>
</dbReference>
<feature type="domain" description="FAD dependent oxidoreductase" evidence="1">
    <location>
        <begin position="5"/>
        <end position="356"/>
    </location>
</feature>
<dbReference type="PANTHER" id="PTHR42720:SF1">
    <property type="entry name" value="GLYCEROL 3-PHOSPHATE OXIDASE"/>
    <property type="match status" value="1"/>
</dbReference>
<dbReference type="InterPro" id="IPR036188">
    <property type="entry name" value="FAD/NAD-bd_sf"/>
</dbReference>
<dbReference type="InterPro" id="IPR006076">
    <property type="entry name" value="FAD-dep_OxRdtase"/>
</dbReference>
<sequence length="479" mass="52585">MMKTDVVVIGAGAVGCAIARELSKYQIQVMVVDKNEDVGGDASKSNSAIIHTGYDASPGTLESELVVAANPMYPELVKELDVPFKQTGAILPAITQEQFEQLPAIKAKAFKNRVYDIEYLTKEQIIAMEPNINPEVRGGLHIPRESIIDPFILVQALAENANENGVDFLLNTKVTGIQTENQKIKAVETTAGVIETRYVINAAALYCDEIAGMVGKAGYKVVARRGQFYILDKNTSCKVNHIVLPIPTKITKGKLMCPTIHGNMLVGPTAEDLDNKTDKSVTADGLESIVKDVQRLIPNVDIRDTITQYSGLRPNRNPEGLHVDMYDDLEGYVNLSGVRSTGLTLSVSMGVYVAQLLKEHGCGLVYKENFKKTRKGIRIFHEMTACEQEEIIKENPKYGNIICRCETITEGEILDAIHRPLGARSMDAVKRRVRAGMGRCQGGFCGPKVIEILSKELNIPVEEVNKNVSGSYMVSGKMR</sequence>
<evidence type="ECO:0000313" key="4">
    <source>
        <dbReference type="Proteomes" id="UP001454086"/>
    </source>
</evidence>
<dbReference type="Gene3D" id="1.10.10.1100">
    <property type="entry name" value="BFD-like [2Fe-2S]-binding domain"/>
    <property type="match status" value="1"/>
</dbReference>
<dbReference type="PANTHER" id="PTHR42720">
    <property type="entry name" value="GLYCEROL-3-PHOSPHATE DEHYDROGENASE"/>
    <property type="match status" value="1"/>
</dbReference>
<dbReference type="Gene3D" id="3.50.50.60">
    <property type="entry name" value="FAD/NAD(P)-binding domain"/>
    <property type="match status" value="1"/>
</dbReference>
<evidence type="ECO:0000259" key="2">
    <source>
        <dbReference type="Pfam" id="PF04324"/>
    </source>
</evidence>
<name>A0ABV1D3L9_9FIRM</name>
<gene>
    <name evidence="3" type="ORF">WMQ36_05075</name>
</gene>
<comment type="caution">
    <text evidence="3">The sequence shown here is derived from an EMBL/GenBank/DDBJ whole genome shotgun (WGS) entry which is preliminary data.</text>
</comment>
<accession>A0ABV1D3L9</accession>
<dbReference type="Proteomes" id="UP001454086">
    <property type="component" value="Unassembled WGS sequence"/>
</dbReference>
<dbReference type="SUPFAM" id="SSF54373">
    <property type="entry name" value="FAD-linked reductases, C-terminal domain"/>
    <property type="match status" value="1"/>
</dbReference>
<dbReference type="InterPro" id="IPR041854">
    <property type="entry name" value="BFD-like_2Fe2S-bd_dom_sf"/>
</dbReference>
<dbReference type="Pfam" id="PF04324">
    <property type="entry name" value="Fer2_BFD"/>
    <property type="match status" value="1"/>
</dbReference>
<dbReference type="RefSeq" id="WP_008721194.1">
    <property type="nucleotide sequence ID" value="NZ_JBBMFM010000012.1"/>
</dbReference>
<dbReference type="InterPro" id="IPR052745">
    <property type="entry name" value="G3P_Oxidase/Oxidoreductase"/>
</dbReference>
<dbReference type="Gene3D" id="3.30.9.10">
    <property type="entry name" value="D-Amino Acid Oxidase, subunit A, domain 2"/>
    <property type="match status" value="1"/>
</dbReference>